<feature type="compositionally biased region" description="Low complexity" evidence="3">
    <location>
        <begin position="181"/>
        <end position="199"/>
    </location>
</feature>
<feature type="region of interest" description="Disordered" evidence="3">
    <location>
        <begin position="701"/>
        <end position="743"/>
    </location>
</feature>
<feature type="compositionally biased region" description="Polar residues" evidence="3">
    <location>
        <begin position="914"/>
        <end position="936"/>
    </location>
</feature>
<feature type="region of interest" description="Disordered" evidence="3">
    <location>
        <begin position="781"/>
        <end position="852"/>
    </location>
</feature>
<evidence type="ECO:0000313" key="6">
    <source>
        <dbReference type="Proteomes" id="UP001497525"/>
    </source>
</evidence>
<evidence type="ECO:0000259" key="4">
    <source>
        <dbReference type="PROSITE" id="PS50013"/>
    </source>
</evidence>
<feature type="region of interest" description="Disordered" evidence="3">
    <location>
        <begin position="229"/>
        <end position="341"/>
    </location>
</feature>
<feature type="compositionally biased region" description="Polar residues" evidence="3">
    <location>
        <begin position="233"/>
        <end position="249"/>
    </location>
</feature>
<dbReference type="PANTHER" id="PTHR46727:SF1">
    <property type="entry name" value="E3 SUMO-PROTEIN LIGASE CBX4"/>
    <property type="match status" value="1"/>
</dbReference>
<name>A0AAV2TEE1_CALDB</name>
<feature type="region of interest" description="Disordered" evidence="3">
    <location>
        <begin position="866"/>
        <end position="936"/>
    </location>
</feature>
<proteinExistence type="predicted"/>
<dbReference type="GO" id="GO:0016925">
    <property type="term" value="P:protein sumoylation"/>
    <property type="evidence" value="ECO:0007669"/>
    <property type="project" value="TreeGrafter"/>
</dbReference>
<organism evidence="5 6">
    <name type="scientific">Calicophoron daubneyi</name>
    <name type="common">Rumen fluke</name>
    <name type="synonym">Paramphistomum daubneyi</name>
    <dbReference type="NCBI Taxonomy" id="300641"/>
    <lineage>
        <taxon>Eukaryota</taxon>
        <taxon>Metazoa</taxon>
        <taxon>Spiralia</taxon>
        <taxon>Lophotrochozoa</taxon>
        <taxon>Platyhelminthes</taxon>
        <taxon>Trematoda</taxon>
        <taxon>Digenea</taxon>
        <taxon>Plagiorchiida</taxon>
        <taxon>Pronocephalata</taxon>
        <taxon>Paramphistomoidea</taxon>
        <taxon>Paramphistomidae</taxon>
        <taxon>Calicophoron</taxon>
    </lineage>
</organism>
<dbReference type="GO" id="GO:0032183">
    <property type="term" value="F:SUMO binding"/>
    <property type="evidence" value="ECO:0007669"/>
    <property type="project" value="TreeGrafter"/>
</dbReference>
<dbReference type="SMART" id="SM00298">
    <property type="entry name" value="CHROMO"/>
    <property type="match status" value="1"/>
</dbReference>
<dbReference type="InterPro" id="IPR033773">
    <property type="entry name" value="CBX7_C"/>
</dbReference>
<feature type="domain" description="Chromo" evidence="4">
    <location>
        <begin position="12"/>
        <end position="70"/>
    </location>
</feature>
<feature type="region of interest" description="Disordered" evidence="3">
    <location>
        <begin position="433"/>
        <end position="485"/>
    </location>
</feature>
<feature type="compositionally biased region" description="Low complexity" evidence="3">
    <location>
        <begin position="250"/>
        <end position="266"/>
    </location>
</feature>
<protein>
    <recommendedName>
        <fullName evidence="4">Chromo domain-containing protein</fullName>
    </recommendedName>
</protein>
<feature type="region of interest" description="Disordered" evidence="3">
    <location>
        <begin position="948"/>
        <end position="967"/>
    </location>
</feature>
<feature type="compositionally biased region" description="Basic residues" evidence="3">
    <location>
        <begin position="460"/>
        <end position="476"/>
    </location>
</feature>
<feature type="compositionally biased region" description="Polar residues" evidence="3">
    <location>
        <begin position="72"/>
        <end position="88"/>
    </location>
</feature>
<feature type="compositionally biased region" description="Low complexity" evidence="3">
    <location>
        <begin position="312"/>
        <end position="332"/>
    </location>
</feature>
<sequence>MQRSRSRKSDVYRVERLVGRRERGNRIEYLVKWKDWSEAHNTWEPEKNILDKRLIDSFLRREKRKKLRNAAKSANTSTDSVESDQSSHVTKKPALSSSPTRSSGHPEDSCAPLAKTTGLPLSSSALVPPQVNTIDEAEKIPSPKHSSSTPPPSPILSQLEKEKKNVAFAHTTPSSIVETPLSPASSHLSSTSSLESNELVSDRRFRRTTLLVAAASASAANAAAALASSRNAVKQNASTPTTTNYSGPPTSTVSVRSCSSTATQTPSPAPPGRPSSTDGINNNNDVTTEERPKIRLTIPRERLLPCPPPGVPSSSSSGSQNSSQLTVSSSSTGTDEDLDHSISTADSSASILEHSDTPPPRFLAPVEIPRRATTATSPLSLLSLRTAEPVIEHMSPLTTVPKPNSPKWQSRTKQMNSSAPGLVTVPKFVLFNSSPATSDHKKRRHDISSPNELSDEQMSIKKRKHLEKKEKRRRRKEQLGMSGSRTDTELAEAAYDIQTNEFFNTVKIRRRSGSSASCTSSLSSGGFSPTGTVTAPSSGEDTPSTTPRLAPLRIQLPKSFVTQLSAPGSLSSTTNEIKPILQPFKHSRRSVSVIAAPPLNRLKDTSNSKNHHRQQQQQQQQQQPPPPQKLTVFSPDAKRLRLVQEICVTDVTVDGLTISIKECTGPDDFFGVPSSQLVQFIQPTTKVDYCDKSSACVPVATDTKPPPQQQQQKESIQNGFKEQETSPYVADENTAPLSPIPSSPIVTRIKITPQIHQQQQQNTSATVVPYRPSTRGVCDLSTITEESTVNSSPDTTSSNRPPSVVLQASSESSVTMVDVTGHESKDSPGKSFDSAVKSEKPEIPTDSPSSHSTSALLLAATEAALKSASESPTSPGILMPPRRCSTPVEHLSPSENEPPVPSPPHSSTNPIPQSPNNISSTPAICSQSTRTNTLTVRTAPTSLKRFLFKPNTNSMGSKLPVSHNGAPRMRLPTIKIYAATSETPRRSRLKQPAHDSQSTTSLTSATTTRSTNHQRTLKFHTFQTTASKVSSTDDPASIYTFPGSSPPCHLSLRTVCSRLPTTSTTSVVASSSGVRSSPLTLPVNSSLKIKSPNVRTTVLPATSKSVDSHQLSSFSSLATSNGLLESFSLVRSQQQHYDNVVPSSIPLTPSSLDLSLTNLANSLAAATPGSDAALATAVYLQQLQMQLFCSDPATTATNNSISHTTAISELTNVFSTNTSTSSASHIIPSPAPTPTSPWSALLSNNFSNPLGGLIPTTNIFTDDPSVIGTMNGFSITPTAANLALATQIHLADMVAAAAQCNCTSNVFEIPPNSALSSFSVIDPTTATVSTSAGNITSTISDDSPIDLSAKR</sequence>
<dbReference type="InterPro" id="IPR043531">
    <property type="entry name" value="CBX4"/>
</dbReference>
<dbReference type="GO" id="GO:0035102">
    <property type="term" value="C:PRC1 complex"/>
    <property type="evidence" value="ECO:0007669"/>
    <property type="project" value="TreeGrafter"/>
</dbReference>
<evidence type="ECO:0000256" key="3">
    <source>
        <dbReference type="SAM" id="MobiDB-lite"/>
    </source>
</evidence>
<evidence type="ECO:0000313" key="5">
    <source>
        <dbReference type="EMBL" id="CAL5134444.1"/>
    </source>
</evidence>
<dbReference type="CDD" id="cd18644">
    <property type="entry name" value="CD_polycomb"/>
    <property type="match status" value="1"/>
</dbReference>
<feature type="region of interest" description="Disordered" evidence="3">
    <location>
        <begin position="595"/>
        <end position="632"/>
    </location>
</feature>
<dbReference type="Pfam" id="PF17218">
    <property type="entry name" value="CBX7_C"/>
    <property type="match status" value="1"/>
</dbReference>
<dbReference type="PANTHER" id="PTHR46727">
    <property type="entry name" value="E3 SUMO-PROTEIN LIGASE CBX4"/>
    <property type="match status" value="1"/>
</dbReference>
<feature type="region of interest" description="Disordered" evidence="3">
    <location>
        <begin position="754"/>
        <end position="773"/>
    </location>
</feature>
<feature type="compositionally biased region" description="Polar residues" evidence="3">
    <location>
        <begin position="781"/>
        <end position="815"/>
    </location>
</feature>
<dbReference type="GO" id="GO:0000122">
    <property type="term" value="P:negative regulation of transcription by RNA polymerase II"/>
    <property type="evidence" value="ECO:0007669"/>
    <property type="project" value="TreeGrafter"/>
</dbReference>
<dbReference type="EMBL" id="CAXLJL010000201">
    <property type="protein sequence ID" value="CAL5134444.1"/>
    <property type="molecule type" value="Genomic_DNA"/>
</dbReference>
<dbReference type="PROSITE" id="PS50013">
    <property type="entry name" value="CHROMO_2"/>
    <property type="match status" value="1"/>
</dbReference>
<dbReference type="SUPFAM" id="SSF54160">
    <property type="entry name" value="Chromo domain-like"/>
    <property type="match status" value="1"/>
</dbReference>
<feature type="compositionally biased region" description="Low complexity" evidence="3">
    <location>
        <begin position="996"/>
        <end position="1011"/>
    </location>
</feature>
<keyword evidence="2" id="KW-0539">Nucleus</keyword>
<feature type="region of interest" description="Disordered" evidence="3">
    <location>
        <begin position="515"/>
        <end position="548"/>
    </location>
</feature>
<dbReference type="Gene3D" id="2.40.50.40">
    <property type="match status" value="1"/>
</dbReference>
<comment type="caution">
    <text evidence="5">The sequence shown here is derived from an EMBL/GenBank/DDBJ whole genome shotgun (WGS) entry which is preliminary data.</text>
</comment>
<feature type="region of interest" description="Disordered" evidence="3">
    <location>
        <begin position="980"/>
        <end position="1015"/>
    </location>
</feature>
<dbReference type="InterPro" id="IPR000953">
    <property type="entry name" value="Chromo/chromo_shadow_dom"/>
</dbReference>
<dbReference type="GO" id="GO:0061665">
    <property type="term" value="F:SUMO ligase activity"/>
    <property type="evidence" value="ECO:0007669"/>
    <property type="project" value="TreeGrafter"/>
</dbReference>
<feature type="compositionally biased region" description="Low complexity" evidence="3">
    <location>
        <begin position="515"/>
        <end position="532"/>
    </location>
</feature>
<dbReference type="PROSITE" id="PS00598">
    <property type="entry name" value="CHROMO_1"/>
    <property type="match status" value="1"/>
</dbReference>
<feature type="region of interest" description="Disordered" evidence="3">
    <location>
        <begin position="396"/>
        <end position="419"/>
    </location>
</feature>
<feature type="compositionally biased region" description="Basic and acidic residues" evidence="3">
    <location>
        <begin position="288"/>
        <end position="303"/>
    </location>
</feature>
<feature type="compositionally biased region" description="Polar residues" evidence="3">
    <location>
        <begin position="274"/>
        <end position="286"/>
    </location>
</feature>
<evidence type="ECO:0000256" key="2">
    <source>
        <dbReference type="ARBA" id="ARBA00023242"/>
    </source>
</evidence>
<dbReference type="InterPro" id="IPR023779">
    <property type="entry name" value="Chromodomain_CS"/>
</dbReference>
<comment type="subcellular location">
    <subcellularLocation>
        <location evidence="1">Nucleus</location>
    </subcellularLocation>
</comment>
<accession>A0AAV2TEE1</accession>
<gene>
    <name evidence="5" type="ORF">CDAUBV1_LOCUS7824</name>
</gene>
<dbReference type="InterPro" id="IPR023780">
    <property type="entry name" value="Chromo_domain"/>
</dbReference>
<reference evidence="5" key="1">
    <citation type="submission" date="2024-06" db="EMBL/GenBank/DDBJ databases">
        <authorList>
            <person name="Liu X."/>
            <person name="Lenzi L."/>
            <person name="Haldenby T S."/>
            <person name="Uol C."/>
        </authorList>
    </citation>
    <scope>NUCLEOTIDE SEQUENCE</scope>
</reference>
<dbReference type="Pfam" id="PF00385">
    <property type="entry name" value="Chromo"/>
    <property type="match status" value="1"/>
</dbReference>
<feature type="compositionally biased region" description="Polar residues" evidence="3">
    <location>
        <begin position="533"/>
        <end position="547"/>
    </location>
</feature>
<dbReference type="InterPro" id="IPR016197">
    <property type="entry name" value="Chromo-like_dom_sf"/>
</dbReference>
<feature type="region of interest" description="Disordered" evidence="3">
    <location>
        <begin position="174"/>
        <end position="201"/>
    </location>
</feature>
<evidence type="ECO:0000256" key="1">
    <source>
        <dbReference type="ARBA" id="ARBA00004123"/>
    </source>
</evidence>
<dbReference type="Proteomes" id="UP001497525">
    <property type="component" value="Unassembled WGS sequence"/>
</dbReference>
<feature type="region of interest" description="Disordered" evidence="3">
    <location>
        <begin position="67"/>
        <end position="127"/>
    </location>
</feature>